<evidence type="ECO:0000313" key="2">
    <source>
        <dbReference type="EMBL" id="THW33032.1"/>
    </source>
</evidence>
<dbReference type="EMBL" id="QZAL01000224">
    <property type="protein sequence ID" value="THW33032.1"/>
    <property type="molecule type" value="Genomic_DNA"/>
</dbReference>
<evidence type="ECO:0000256" key="1">
    <source>
        <dbReference type="SAM" id="MobiDB-lite"/>
    </source>
</evidence>
<evidence type="ECO:0000313" key="3">
    <source>
        <dbReference type="Proteomes" id="UP000310687"/>
    </source>
</evidence>
<comment type="caution">
    <text evidence="2">The sequence shown here is derived from an EMBL/GenBank/DDBJ whole genome shotgun (WGS) entry which is preliminary data.</text>
</comment>
<dbReference type="AlphaFoldDB" id="A0A4S8X1P5"/>
<feature type="region of interest" description="Disordered" evidence="1">
    <location>
        <begin position="305"/>
        <end position="330"/>
    </location>
</feature>
<organism evidence="2 3">
    <name type="scientific">Aureobasidium pullulans</name>
    <name type="common">Black yeast</name>
    <name type="synonym">Pullularia pullulans</name>
    <dbReference type="NCBI Taxonomy" id="5580"/>
    <lineage>
        <taxon>Eukaryota</taxon>
        <taxon>Fungi</taxon>
        <taxon>Dikarya</taxon>
        <taxon>Ascomycota</taxon>
        <taxon>Pezizomycotina</taxon>
        <taxon>Dothideomycetes</taxon>
        <taxon>Dothideomycetidae</taxon>
        <taxon>Dothideales</taxon>
        <taxon>Saccotheciaceae</taxon>
        <taxon>Aureobasidium</taxon>
    </lineage>
</organism>
<dbReference type="Proteomes" id="UP000310687">
    <property type="component" value="Unassembled WGS sequence"/>
</dbReference>
<protein>
    <submittedName>
        <fullName evidence="2">Uncharacterized protein</fullName>
    </submittedName>
</protein>
<name>A0A4S8X1P5_AURPU</name>
<reference evidence="2 3" key="1">
    <citation type="submission" date="2018-10" db="EMBL/GenBank/DDBJ databases">
        <title>Fifty Aureobasidium pullulans genomes reveal a recombining polyextremotolerant generalist.</title>
        <authorList>
            <person name="Gostincar C."/>
            <person name="Turk M."/>
            <person name="Zajc J."/>
            <person name="Gunde-Cimerman N."/>
        </authorList>
    </citation>
    <scope>NUCLEOTIDE SEQUENCE [LARGE SCALE GENOMIC DNA]</scope>
    <source>
        <strain evidence="2 3">EXF-11013</strain>
    </source>
</reference>
<gene>
    <name evidence="2" type="ORF">D6D22_09310</name>
</gene>
<proteinExistence type="predicted"/>
<feature type="compositionally biased region" description="Polar residues" evidence="1">
    <location>
        <begin position="316"/>
        <end position="330"/>
    </location>
</feature>
<accession>A0A4S8X1P5</accession>
<sequence>MIYALINFNKLNLSTLNFNCLGFVHEKYQCKRTITIAANEKAKRILQNLELKGKKKSICCSIILLADACICQEHSRRPTAIVYAATGWLADLSITLGEEIKLAECSKCNVVATSTNKDNIAPVQQDKKVTSCFQKFLSQTQQLEETIIDLRSDNTKLEGANSQLVQNIQTLTLVENNQSYSYVDELAARLANSEGMANEQRATISALQAKGALLEEGLTLAGLDTTDPIALLENALEAYQERVNQVEDTNDPLSTHMHQLKMETTGLQGPVQHEETIIMDVHIRLPAIVHEASASLENSSWLSVPGLGNSRPLTPPQSSCSSRQDTPQRD</sequence>